<protein>
    <recommendedName>
        <fullName evidence="5 15">5-aminolevulinate synthase</fullName>
        <ecNumber evidence="5 15">2.3.1.37</ecNumber>
    </recommendedName>
    <alternativeName>
        <fullName evidence="10 15">5-aminolevulinic acid synthase</fullName>
    </alternativeName>
    <alternativeName>
        <fullName evidence="11 15">Delta-ALA synthase</fullName>
    </alternativeName>
    <alternativeName>
        <fullName evidence="12 15">Delta-aminolevulinate synthase</fullName>
    </alternativeName>
</protein>
<dbReference type="EMBL" id="LT670844">
    <property type="protein sequence ID" value="SHL81504.1"/>
    <property type="molecule type" value="Genomic_DNA"/>
</dbReference>
<name>A0A1M7DPR9_9BRAD</name>
<evidence type="ECO:0000256" key="12">
    <source>
        <dbReference type="ARBA" id="ARBA00032773"/>
    </source>
</evidence>
<accession>A0A1M7DPR9</accession>
<dbReference type="AlphaFoldDB" id="A0A1M7DPR9"/>
<evidence type="ECO:0000256" key="1">
    <source>
        <dbReference type="ARBA" id="ARBA00001933"/>
    </source>
</evidence>
<comment type="catalytic activity">
    <reaction evidence="13 15">
        <text>succinyl-CoA + glycine + H(+) = 5-aminolevulinate + CO2 + CoA</text>
        <dbReference type="Rhea" id="RHEA:12921"/>
        <dbReference type="ChEBI" id="CHEBI:15378"/>
        <dbReference type="ChEBI" id="CHEBI:16526"/>
        <dbReference type="ChEBI" id="CHEBI:57287"/>
        <dbReference type="ChEBI" id="CHEBI:57292"/>
        <dbReference type="ChEBI" id="CHEBI:57305"/>
        <dbReference type="ChEBI" id="CHEBI:356416"/>
        <dbReference type="EC" id="2.3.1.37"/>
    </reaction>
</comment>
<organism evidence="18 19">
    <name type="scientific">Bradyrhizobium lablabi</name>
    <dbReference type="NCBI Taxonomy" id="722472"/>
    <lineage>
        <taxon>Bacteria</taxon>
        <taxon>Pseudomonadati</taxon>
        <taxon>Pseudomonadota</taxon>
        <taxon>Alphaproteobacteria</taxon>
        <taxon>Hyphomicrobiales</taxon>
        <taxon>Nitrobacteraceae</taxon>
        <taxon>Bradyrhizobium</taxon>
    </lineage>
</organism>
<dbReference type="InterPro" id="IPR050087">
    <property type="entry name" value="AON_synthase_class-II"/>
</dbReference>
<dbReference type="PROSITE" id="PS00599">
    <property type="entry name" value="AA_TRANSFER_CLASS_2"/>
    <property type="match status" value="1"/>
</dbReference>
<dbReference type="InterPro" id="IPR004839">
    <property type="entry name" value="Aminotransferase_I/II_large"/>
</dbReference>
<dbReference type="NCBIfam" id="TIGR01821">
    <property type="entry name" value="5aminolev_synth"/>
    <property type="match status" value="1"/>
</dbReference>
<dbReference type="SUPFAM" id="SSF53383">
    <property type="entry name" value="PLP-dependent transferases"/>
    <property type="match status" value="1"/>
</dbReference>
<evidence type="ECO:0000256" key="8">
    <source>
        <dbReference type="ARBA" id="ARBA00023133"/>
    </source>
</evidence>
<evidence type="ECO:0000256" key="15">
    <source>
        <dbReference type="RuleBase" id="RU910713"/>
    </source>
</evidence>
<dbReference type="Gene3D" id="3.40.640.10">
    <property type="entry name" value="Type I PLP-dependent aspartate aminotransferase-like (Major domain)"/>
    <property type="match status" value="1"/>
</dbReference>
<keyword evidence="9 15" id="KW-0012">Acyltransferase</keyword>
<sequence>MNYEAHFGRQLEELHREGRYRIFSNLERNAGAFPRATHRHASWTGEITVWCSNDYLGMGQHPAVLAAMHEALDRCGAGTGGTRNIAGTNHYHVLLERELADLHGKQAALLFTSGYVSNMASLSTLASRMPGCTILSDELNHASMIEGMRHSRTQTRIFAHNDPRDLERKLSDLDPHAPKLVAFESVYSMDGDIAPIAELCDVADAHNAMTYLDEVHGVGLYGPNGGGVADREGVSHRLTIIEGTLAKAFGVIGGYVAASATICDFIRSFAPGFIFTTSLPPVIAAGALASIRHLKTSTVERERHQDRVARLRLRLDQAGVPHLRNESHIVPVMVGDAVLCRQISDTLIGRYGIYLQPINYPTVPRGTERLRITPAPYHSDADIEHLVEALAEVWAEVGLTTSSKSIRPTIRPTSPRRSPRGSGSILAGLSLNNAPNSAPGIDQRDRAVEPQ</sequence>
<evidence type="ECO:0000313" key="19">
    <source>
        <dbReference type="Proteomes" id="UP000189935"/>
    </source>
</evidence>
<comment type="pathway">
    <text evidence="2 15">Porphyrin-containing compound metabolism; protoporphyrin-IX biosynthesis; 5-aminolevulinate from glycine: step 1/1.</text>
</comment>
<dbReference type="Proteomes" id="UP000189935">
    <property type="component" value="Chromosome I"/>
</dbReference>
<evidence type="ECO:0000256" key="4">
    <source>
        <dbReference type="ARBA" id="ARBA00011738"/>
    </source>
</evidence>
<feature type="domain" description="Aminotransferase class I/classII large" evidence="17">
    <location>
        <begin position="47"/>
        <end position="390"/>
    </location>
</feature>
<keyword evidence="6 15" id="KW-0808">Transferase</keyword>
<keyword evidence="8 15" id="KW-0350">Heme biosynthesis</keyword>
<dbReference type="GO" id="GO:0006782">
    <property type="term" value="P:protoporphyrinogen IX biosynthetic process"/>
    <property type="evidence" value="ECO:0007669"/>
    <property type="project" value="UniProtKB-UniRule"/>
</dbReference>
<dbReference type="Pfam" id="PF00155">
    <property type="entry name" value="Aminotran_1_2"/>
    <property type="match status" value="1"/>
</dbReference>
<dbReference type="InterPro" id="IPR001917">
    <property type="entry name" value="Aminotrans_II_pyridoxalP_BS"/>
</dbReference>
<evidence type="ECO:0000259" key="17">
    <source>
        <dbReference type="Pfam" id="PF00155"/>
    </source>
</evidence>
<feature type="compositionally biased region" description="Low complexity" evidence="16">
    <location>
        <begin position="405"/>
        <end position="424"/>
    </location>
</feature>
<comment type="cofactor">
    <cofactor evidence="1 14">
        <name>pyridoxal 5'-phosphate</name>
        <dbReference type="ChEBI" id="CHEBI:597326"/>
    </cofactor>
</comment>
<dbReference type="RefSeq" id="WP_079543975.1">
    <property type="nucleotide sequence ID" value="NZ_LT670844.1"/>
</dbReference>
<evidence type="ECO:0000256" key="3">
    <source>
        <dbReference type="ARBA" id="ARBA00008392"/>
    </source>
</evidence>
<dbReference type="GO" id="GO:0003870">
    <property type="term" value="F:5-aminolevulinate synthase activity"/>
    <property type="evidence" value="ECO:0007669"/>
    <property type="project" value="UniProtKB-EC"/>
</dbReference>
<comment type="similarity">
    <text evidence="3 14">Belongs to the class-II pyridoxal-phosphate-dependent aminotransferase family.</text>
</comment>
<dbReference type="OrthoDB" id="9807157at2"/>
<evidence type="ECO:0000256" key="5">
    <source>
        <dbReference type="ARBA" id="ARBA00013257"/>
    </source>
</evidence>
<dbReference type="InterPro" id="IPR010961">
    <property type="entry name" value="4pyrrol_synth_NH2levulA_synth"/>
</dbReference>
<reference evidence="18 19" key="1">
    <citation type="submission" date="2016-11" db="EMBL/GenBank/DDBJ databases">
        <authorList>
            <person name="Jaros S."/>
            <person name="Januszkiewicz K."/>
            <person name="Wedrychowicz H."/>
        </authorList>
    </citation>
    <scope>NUCLEOTIDE SEQUENCE [LARGE SCALE GENOMIC DNA]</scope>
    <source>
        <strain evidence="18 19">GAS499</strain>
    </source>
</reference>
<dbReference type="PANTHER" id="PTHR13693">
    <property type="entry name" value="CLASS II AMINOTRANSFERASE/8-AMINO-7-OXONONANOATE SYNTHASE"/>
    <property type="match status" value="1"/>
</dbReference>
<dbReference type="PANTHER" id="PTHR13693:SF102">
    <property type="entry name" value="2-AMINO-3-KETOBUTYRATE COENZYME A LIGASE, MITOCHONDRIAL"/>
    <property type="match status" value="1"/>
</dbReference>
<gene>
    <name evidence="18" type="ORF">SAMN05444159_6889</name>
</gene>
<dbReference type="CDD" id="cd06454">
    <property type="entry name" value="KBL_like"/>
    <property type="match status" value="1"/>
</dbReference>
<dbReference type="FunFam" id="3.40.640.10:FF:000006">
    <property type="entry name" value="5-aminolevulinate synthase, mitochondrial"/>
    <property type="match status" value="1"/>
</dbReference>
<evidence type="ECO:0000256" key="11">
    <source>
        <dbReference type="ARBA" id="ARBA00031945"/>
    </source>
</evidence>
<evidence type="ECO:0000256" key="6">
    <source>
        <dbReference type="ARBA" id="ARBA00022679"/>
    </source>
</evidence>
<feature type="compositionally biased region" description="Basic and acidic residues" evidence="16">
    <location>
        <begin position="442"/>
        <end position="451"/>
    </location>
</feature>
<dbReference type="InterPro" id="IPR015424">
    <property type="entry name" value="PyrdxlP-dep_Trfase"/>
</dbReference>
<dbReference type="InterPro" id="IPR015422">
    <property type="entry name" value="PyrdxlP-dep_Trfase_small"/>
</dbReference>
<evidence type="ECO:0000256" key="14">
    <source>
        <dbReference type="RuleBase" id="RU003693"/>
    </source>
</evidence>
<comment type="subunit">
    <text evidence="4">Homodimer.</text>
</comment>
<feature type="region of interest" description="Disordered" evidence="16">
    <location>
        <begin position="405"/>
        <end position="451"/>
    </location>
</feature>
<evidence type="ECO:0000256" key="10">
    <source>
        <dbReference type="ARBA" id="ARBA00031691"/>
    </source>
</evidence>
<evidence type="ECO:0000256" key="13">
    <source>
        <dbReference type="ARBA" id="ARBA00047654"/>
    </source>
</evidence>
<dbReference type="GO" id="GO:0030170">
    <property type="term" value="F:pyridoxal phosphate binding"/>
    <property type="evidence" value="ECO:0007669"/>
    <property type="project" value="UniProtKB-UniRule"/>
</dbReference>
<dbReference type="EC" id="2.3.1.37" evidence="5 15"/>
<evidence type="ECO:0000256" key="9">
    <source>
        <dbReference type="ARBA" id="ARBA00023315"/>
    </source>
</evidence>
<evidence type="ECO:0000256" key="2">
    <source>
        <dbReference type="ARBA" id="ARBA00005029"/>
    </source>
</evidence>
<proteinExistence type="inferred from homology"/>
<evidence type="ECO:0000313" key="18">
    <source>
        <dbReference type="EMBL" id="SHL81504.1"/>
    </source>
</evidence>
<dbReference type="UniPathway" id="UPA00251">
    <property type="reaction ID" value="UER00375"/>
</dbReference>
<evidence type="ECO:0000256" key="7">
    <source>
        <dbReference type="ARBA" id="ARBA00022898"/>
    </source>
</evidence>
<evidence type="ECO:0000256" key="16">
    <source>
        <dbReference type="SAM" id="MobiDB-lite"/>
    </source>
</evidence>
<keyword evidence="7 14" id="KW-0663">Pyridoxal phosphate</keyword>
<dbReference type="Gene3D" id="3.90.1150.10">
    <property type="entry name" value="Aspartate Aminotransferase, domain 1"/>
    <property type="match status" value="1"/>
</dbReference>
<dbReference type="InterPro" id="IPR015421">
    <property type="entry name" value="PyrdxlP-dep_Trfase_major"/>
</dbReference>